<dbReference type="KEGG" id="llu:AKJ09_07078"/>
<dbReference type="STRING" id="1391654.AKJ09_07078"/>
<keyword evidence="2" id="KW-1185">Reference proteome</keyword>
<accession>A0A0K1Q4T5</accession>
<evidence type="ECO:0000313" key="2">
    <source>
        <dbReference type="Proteomes" id="UP000064967"/>
    </source>
</evidence>
<protein>
    <submittedName>
        <fullName evidence="1">Uncharacterized protein</fullName>
    </submittedName>
</protein>
<sequence>MGSTEARKGRCKKKRDCHNRNTIAIHTRRLSGSRVTFGNETVSKPCLSSGRFDRVTRA</sequence>
<organism evidence="1 2">
    <name type="scientific">Labilithrix luteola</name>
    <dbReference type="NCBI Taxonomy" id="1391654"/>
    <lineage>
        <taxon>Bacteria</taxon>
        <taxon>Pseudomonadati</taxon>
        <taxon>Myxococcota</taxon>
        <taxon>Polyangia</taxon>
        <taxon>Polyangiales</taxon>
        <taxon>Labilitrichaceae</taxon>
        <taxon>Labilithrix</taxon>
    </lineage>
</organism>
<proteinExistence type="predicted"/>
<gene>
    <name evidence="1" type="ORF">AKJ09_07078</name>
</gene>
<evidence type="ECO:0000313" key="1">
    <source>
        <dbReference type="EMBL" id="AKV00415.1"/>
    </source>
</evidence>
<dbReference type="EMBL" id="CP012333">
    <property type="protein sequence ID" value="AKV00415.1"/>
    <property type="molecule type" value="Genomic_DNA"/>
</dbReference>
<name>A0A0K1Q4T5_9BACT</name>
<dbReference type="AlphaFoldDB" id="A0A0K1Q4T5"/>
<reference evidence="1 2" key="1">
    <citation type="submission" date="2015-08" db="EMBL/GenBank/DDBJ databases">
        <authorList>
            <person name="Babu N.S."/>
            <person name="Beckwith C.J."/>
            <person name="Beseler K.G."/>
            <person name="Brison A."/>
            <person name="Carone J.V."/>
            <person name="Caskin T.P."/>
            <person name="Diamond M."/>
            <person name="Durham M.E."/>
            <person name="Foxe J.M."/>
            <person name="Go M."/>
            <person name="Henderson B.A."/>
            <person name="Jones I.B."/>
            <person name="McGettigan J.A."/>
            <person name="Micheletti S.J."/>
            <person name="Nasrallah M.E."/>
            <person name="Ortiz D."/>
            <person name="Piller C.R."/>
            <person name="Privatt S.R."/>
            <person name="Schneider S.L."/>
            <person name="Sharp S."/>
            <person name="Smith T.C."/>
            <person name="Stanton J.D."/>
            <person name="Ullery H.E."/>
            <person name="Wilson R.J."/>
            <person name="Serrano M.G."/>
            <person name="Buck G."/>
            <person name="Lee V."/>
            <person name="Wang Y."/>
            <person name="Carvalho R."/>
            <person name="Voegtly L."/>
            <person name="Shi R."/>
            <person name="Duckworth R."/>
            <person name="Johnson A."/>
            <person name="Loviza R."/>
            <person name="Walstead R."/>
            <person name="Shah Z."/>
            <person name="Kiflezghi M."/>
            <person name="Wade K."/>
            <person name="Ball S.L."/>
            <person name="Bradley K.W."/>
            <person name="Asai D.J."/>
            <person name="Bowman C.A."/>
            <person name="Russell D.A."/>
            <person name="Pope W.H."/>
            <person name="Jacobs-Sera D."/>
            <person name="Hendrix R.W."/>
            <person name="Hatfull G.F."/>
        </authorList>
    </citation>
    <scope>NUCLEOTIDE SEQUENCE [LARGE SCALE GENOMIC DNA]</scope>
    <source>
        <strain evidence="1 2">DSM 27648</strain>
    </source>
</reference>
<dbReference type="Proteomes" id="UP000064967">
    <property type="component" value="Chromosome"/>
</dbReference>